<reference evidence="1" key="1">
    <citation type="submission" date="2016-07" db="EMBL/GenBank/DDBJ databases">
        <authorList>
            <person name="Bretaudeau A."/>
        </authorList>
    </citation>
    <scope>NUCLEOTIDE SEQUENCE</scope>
    <source>
        <strain evidence="1">Rice</strain>
        <tissue evidence="1">Whole body</tissue>
    </source>
</reference>
<evidence type="ECO:0000313" key="1">
    <source>
        <dbReference type="EMBL" id="SOQ39057.1"/>
    </source>
</evidence>
<dbReference type="EMBL" id="ODYU01002045">
    <property type="protein sequence ID" value="SOQ39057.1"/>
    <property type="molecule type" value="Genomic_DNA"/>
</dbReference>
<accession>A0A2H1VE16</accession>
<proteinExistence type="predicted"/>
<protein>
    <submittedName>
        <fullName evidence="1">SFRICE_012470</fullName>
    </submittedName>
</protein>
<gene>
    <name evidence="1" type="ORF">SFRICE_012470</name>
</gene>
<organism evidence="1">
    <name type="scientific">Spodoptera frugiperda</name>
    <name type="common">Fall armyworm</name>
    <dbReference type="NCBI Taxonomy" id="7108"/>
    <lineage>
        <taxon>Eukaryota</taxon>
        <taxon>Metazoa</taxon>
        <taxon>Ecdysozoa</taxon>
        <taxon>Arthropoda</taxon>
        <taxon>Hexapoda</taxon>
        <taxon>Insecta</taxon>
        <taxon>Pterygota</taxon>
        <taxon>Neoptera</taxon>
        <taxon>Endopterygota</taxon>
        <taxon>Lepidoptera</taxon>
        <taxon>Glossata</taxon>
        <taxon>Ditrysia</taxon>
        <taxon>Noctuoidea</taxon>
        <taxon>Noctuidae</taxon>
        <taxon>Amphipyrinae</taxon>
        <taxon>Spodoptera</taxon>
    </lineage>
</organism>
<sequence>MTPRPETTICRSHKELFRAGIKLATRCAAAGCPATAPTVQPIFFHTKRNQFRWSSEKLEKEGITSELLDLKDHITTHEYYAPSRIHPVLRAMLWFTTKETDTP</sequence>
<dbReference type="AlphaFoldDB" id="A0A2H1VE16"/>
<name>A0A2H1VE16_SPOFR</name>